<dbReference type="OrthoDB" id="9766018at2"/>
<dbReference type="RefSeq" id="WP_157798047.1">
    <property type="nucleotide sequence ID" value="NZ_PGEX01000001.1"/>
</dbReference>
<organism evidence="2 3">
    <name type="scientific">Hallerella succinigenes</name>
    <dbReference type="NCBI Taxonomy" id="1896222"/>
    <lineage>
        <taxon>Bacteria</taxon>
        <taxon>Pseudomonadati</taxon>
        <taxon>Fibrobacterota</taxon>
        <taxon>Fibrobacteria</taxon>
        <taxon>Fibrobacterales</taxon>
        <taxon>Fibrobacteraceae</taxon>
        <taxon>Hallerella</taxon>
    </lineage>
</organism>
<dbReference type="InterPro" id="IPR011990">
    <property type="entry name" value="TPR-like_helical_dom_sf"/>
</dbReference>
<evidence type="ECO:0000256" key="1">
    <source>
        <dbReference type="SAM" id="SignalP"/>
    </source>
</evidence>
<comment type="caution">
    <text evidence="2">The sequence shown here is derived from an EMBL/GenBank/DDBJ whole genome shotgun (WGS) entry which is preliminary data.</text>
</comment>
<dbReference type="AlphaFoldDB" id="A0A2M9A9Y3"/>
<proteinExistence type="predicted"/>
<name>A0A2M9A9Y3_9BACT</name>
<dbReference type="Proteomes" id="UP000231134">
    <property type="component" value="Unassembled WGS sequence"/>
</dbReference>
<feature type="chain" id="PRO_5014734625" description="Tetratricopeptide repeat protein" evidence="1">
    <location>
        <begin position="21"/>
        <end position="406"/>
    </location>
</feature>
<dbReference type="SUPFAM" id="SSF48452">
    <property type="entry name" value="TPR-like"/>
    <property type="match status" value="1"/>
</dbReference>
<reference evidence="2 3" key="1">
    <citation type="submission" date="2017-11" db="EMBL/GenBank/DDBJ databases">
        <title>Animal gut microbial communities from fecal samples from Wisconsin, USA.</title>
        <authorList>
            <person name="Neumann A."/>
        </authorList>
    </citation>
    <scope>NUCLEOTIDE SEQUENCE [LARGE SCALE GENOMIC DNA]</scope>
    <source>
        <strain evidence="2 3">UWS3</strain>
    </source>
</reference>
<evidence type="ECO:0000313" key="3">
    <source>
        <dbReference type="Proteomes" id="UP000231134"/>
    </source>
</evidence>
<evidence type="ECO:0008006" key="4">
    <source>
        <dbReference type="Google" id="ProtNLM"/>
    </source>
</evidence>
<sequence>MKFAYLGLGAALLLFGCNLFDPSDDVSVDTSDASMMTYEGQNCFRNSEYANAANFFKQAIQKDSTLSEAWLGLSKANLYLYAGNPYNLIHELYADTDIPLMNLDSSEVAKYFKAVNSSLIPLRELIRRDTLTEQDPSLKLSDRSVTYSNFSASHAILEFAYTILRFRYTNSSFIKISINEDRSLSFDLQSLYDQALLDPAVLAQFNASVDSLKGDLTQLFDAVLPAASSSLSNSDLFEIDDSTGKAQILGDDLQSDAETVEKSVSFYKLGDGIDNDGDGCVDEEILDGYDNDGDGYVDEDLRLVPLEVTDTETIVGVGVDSLDHDMNGLKEDKGERILLSNNRFYFAKDFEQLDLDDTSMVNLRHAISLDTDSTHIQYPLKTRQLRIGRCWNNYTQETFKEWFRNR</sequence>
<dbReference type="EMBL" id="PGEX01000001">
    <property type="protein sequence ID" value="PJJ42500.1"/>
    <property type="molecule type" value="Genomic_DNA"/>
</dbReference>
<gene>
    <name evidence="2" type="ORF">BGX16_2532</name>
</gene>
<accession>A0A2M9A9Y3</accession>
<protein>
    <recommendedName>
        <fullName evidence="4">Tetratricopeptide repeat protein</fullName>
    </recommendedName>
</protein>
<dbReference type="PROSITE" id="PS51257">
    <property type="entry name" value="PROKAR_LIPOPROTEIN"/>
    <property type="match status" value="1"/>
</dbReference>
<evidence type="ECO:0000313" key="2">
    <source>
        <dbReference type="EMBL" id="PJJ42500.1"/>
    </source>
</evidence>
<keyword evidence="3" id="KW-1185">Reference proteome</keyword>
<keyword evidence="1" id="KW-0732">Signal</keyword>
<feature type="signal peptide" evidence="1">
    <location>
        <begin position="1"/>
        <end position="20"/>
    </location>
</feature>